<dbReference type="InterPro" id="IPR022488">
    <property type="entry name" value="PPK2-related"/>
</dbReference>
<keyword evidence="1" id="KW-0808">Transferase</keyword>
<reference evidence="4 5" key="1">
    <citation type="journal article" date="2020" name="ISME J.">
        <title>Comparative genomics reveals insights into cyanobacterial evolution and habitat adaptation.</title>
        <authorList>
            <person name="Chen M.Y."/>
            <person name="Teng W.K."/>
            <person name="Zhao L."/>
            <person name="Hu C.X."/>
            <person name="Zhou Y.K."/>
            <person name="Han B.P."/>
            <person name="Song L.R."/>
            <person name="Shu W.S."/>
        </authorList>
    </citation>
    <scope>NUCLEOTIDE SEQUENCE [LARGE SCALE GENOMIC DNA]</scope>
    <source>
        <strain evidence="4 5">FACHB-119</strain>
    </source>
</reference>
<name>A0ABR8D7F0_9NOST</name>
<keyword evidence="2 4" id="KW-0418">Kinase</keyword>
<dbReference type="PANTHER" id="PTHR34383">
    <property type="entry name" value="POLYPHOSPHATE:AMP PHOSPHOTRANSFERASE-RELATED"/>
    <property type="match status" value="1"/>
</dbReference>
<dbReference type="RefSeq" id="WP_190475949.1">
    <property type="nucleotide sequence ID" value="NZ_JACJSG010000030.1"/>
</dbReference>
<accession>A0ABR8D7F0</accession>
<evidence type="ECO:0000313" key="4">
    <source>
        <dbReference type="EMBL" id="MBD2503084.1"/>
    </source>
</evidence>
<organism evidence="4 5">
    <name type="scientific">Anabaena azotica FACHB-119</name>
    <dbReference type="NCBI Taxonomy" id="947527"/>
    <lineage>
        <taxon>Bacteria</taxon>
        <taxon>Bacillati</taxon>
        <taxon>Cyanobacteriota</taxon>
        <taxon>Cyanophyceae</taxon>
        <taxon>Nostocales</taxon>
        <taxon>Nostocaceae</taxon>
        <taxon>Anabaena</taxon>
        <taxon>Anabaena azotica</taxon>
    </lineage>
</organism>
<dbReference type="InterPro" id="IPR027417">
    <property type="entry name" value="P-loop_NTPase"/>
</dbReference>
<evidence type="ECO:0000259" key="3">
    <source>
        <dbReference type="Pfam" id="PF03976"/>
    </source>
</evidence>
<dbReference type="Proteomes" id="UP000661112">
    <property type="component" value="Unassembled WGS sequence"/>
</dbReference>
<dbReference type="EMBL" id="JACJSG010000030">
    <property type="protein sequence ID" value="MBD2503084.1"/>
    <property type="molecule type" value="Genomic_DNA"/>
</dbReference>
<proteinExistence type="predicted"/>
<evidence type="ECO:0000313" key="5">
    <source>
        <dbReference type="Proteomes" id="UP000661112"/>
    </source>
</evidence>
<dbReference type="SUPFAM" id="SSF52540">
    <property type="entry name" value="P-loop containing nucleoside triphosphate hydrolases"/>
    <property type="match status" value="1"/>
</dbReference>
<sequence>MNQDAFIFPPGSKVSLRKNYDPAYQDGYHEKADAAQKLQENIQQLAKYQDTLYAQNTYALLIIFQAMDAAGKDSTIKHVMSGVNPQGFQVFSFKAPSDEELDHDYLWRATKALPERGRIGIFNRSYYEETLVVRVHPEILKKQSLPQNYKGNQIWKQRFEEINNFEKYLVNNGVVVLKFFLNVSKDEQKKRFLERIKYPDKNWKFSVNDVRERAFWDDYMQAYEDVFQNTSTNYAPWYIVPADRKWYSRLVVSDIICSRLQQLNLKYPTVSEEHYQELLKAKSILEQED</sequence>
<protein>
    <submittedName>
        <fullName evidence="4">Polyphosphate kinase 2 family protein</fullName>
    </submittedName>
</protein>
<dbReference type="PIRSF" id="PIRSF028756">
    <property type="entry name" value="PPK2_prd"/>
    <property type="match status" value="1"/>
</dbReference>
<evidence type="ECO:0000256" key="2">
    <source>
        <dbReference type="ARBA" id="ARBA00022777"/>
    </source>
</evidence>
<gene>
    <name evidence="4" type="ORF">H6G83_21175</name>
</gene>
<dbReference type="Pfam" id="PF03976">
    <property type="entry name" value="PPK2"/>
    <property type="match status" value="1"/>
</dbReference>
<evidence type="ECO:0000256" key="1">
    <source>
        <dbReference type="ARBA" id="ARBA00022679"/>
    </source>
</evidence>
<feature type="domain" description="Polyphosphate kinase-2-related" evidence="3">
    <location>
        <begin position="30"/>
        <end position="263"/>
    </location>
</feature>
<comment type="caution">
    <text evidence="4">The sequence shown here is derived from an EMBL/GenBank/DDBJ whole genome shotgun (WGS) entry which is preliminary data.</text>
</comment>
<dbReference type="NCBIfam" id="TIGR03709">
    <property type="entry name" value="PPK2_rel_1"/>
    <property type="match status" value="1"/>
</dbReference>
<dbReference type="Gene3D" id="3.40.50.300">
    <property type="entry name" value="P-loop containing nucleotide triphosphate hydrolases"/>
    <property type="match status" value="1"/>
</dbReference>
<dbReference type="InterPro" id="IPR022300">
    <property type="entry name" value="PPK2-rel_1"/>
</dbReference>
<dbReference type="GO" id="GO:0016301">
    <property type="term" value="F:kinase activity"/>
    <property type="evidence" value="ECO:0007669"/>
    <property type="project" value="UniProtKB-KW"/>
</dbReference>
<dbReference type="InterPro" id="IPR016898">
    <property type="entry name" value="Polyphosphate_phosphotransfera"/>
</dbReference>
<dbReference type="PANTHER" id="PTHR34383:SF3">
    <property type="entry name" value="POLYPHOSPHATE:AMP PHOSPHOTRANSFERASE"/>
    <property type="match status" value="1"/>
</dbReference>
<keyword evidence="5" id="KW-1185">Reference proteome</keyword>